<gene>
    <name evidence="1" type="ORF">SDC9_93628</name>
</gene>
<comment type="caution">
    <text evidence="1">The sequence shown here is derived from an EMBL/GenBank/DDBJ whole genome shotgun (WGS) entry which is preliminary data.</text>
</comment>
<protein>
    <submittedName>
        <fullName evidence="1">Uncharacterized protein</fullName>
    </submittedName>
</protein>
<dbReference type="AlphaFoldDB" id="A0A645A3T4"/>
<organism evidence="1">
    <name type="scientific">bioreactor metagenome</name>
    <dbReference type="NCBI Taxonomy" id="1076179"/>
    <lineage>
        <taxon>unclassified sequences</taxon>
        <taxon>metagenomes</taxon>
        <taxon>ecological metagenomes</taxon>
    </lineage>
</organism>
<reference evidence="1" key="1">
    <citation type="submission" date="2019-08" db="EMBL/GenBank/DDBJ databases">
        <authorList>
            <person name="Kucharzyk K."/>
            <person name="Murdoch R.W."/>
            <person name="Higgins S."/>
            <person name="Loffler F."/>
        </authorList>
    </citation>
    <scope>NUCLEOTIDE SEQUENCE</scope>
</reference>
<dbReference type="EMBL" id="VSSQ01011477">
    <property type="protein sequence ID" value="MPM46921.1"/>
    <property type="molecule type" value="Genomic_DNA"/>
</dbReference>
<accession>A0A645A3T4</accession>
<name>A0A645A3T4_9ZZZZ</name>
<evidence type="ECO:0000313" key="1">
    <source>
        <dbReference type="EMBL" id="MPM46921.1"/>
    </source>
</evidence>
<proteinExistence type="predicted"/>
<sequence length="94" mass="10926">MFEIVKIHQCLVFFNLGIAITKGYCQIGQCFDKRGCFVHISQKLLGRNVKIFIPELFNFRFNTVPPGLEILFNIFIQTFDRGHFGINDSGKRRL</sequence>